<dbReference type="PANTHER" id="PTHR37419">
    <property type="entry name" value="SERINE/THREONINE-PROTEIN KINASE TOXIN HIPA"/>
    <property type="match status" value="1"/>
</dbReference>
<keyword evidence="3 6" id="KW-0418">Kinase</keyword>
<dbReference type="RefSeq" id="WP_088917503.1">
    <property type="nucleotide sequence ID" value="NZ_CP018632.1"/>
</dbReference>
<keyword evidence="2 6" id="KW-0808">Transferase</keyword>
<dbReference type="PANTHER" id="PTHR37419:SF1">
    <property type="entry name" value="SERINE_THREONINE-PROTEIN KINASE TOXIN HIPA"/>
    <property type="match status" value="1"/>
</dbReference>
<keyword evidence="7" id="KW-1185">Reference proteome</keyword>
<dbReference type="Gene3D" id="1.10.1070.20">
    <property type="match status" value="1"/>
</dbReference>
<feature type="domain" description="HipA N-terminal subdomain 1" evidence="5">
    <location>
        <begin position="9"/>
        <end position="107"/>
    </location>
</feature>
<feature type="domain" description="HipA-like C-terminal" evidence="4">
    <location>
        <begin position="148"/>
        <end position="383"/>
    </location>
</feature>
<dbReference type="GO" id="GO:0004674">
    <property type="term" value="F:protein serine/threonine kinase activity"/>
    <property type="evidence" value="ECO:0007669"/>
    <property type="project" value="UniProtKB-EC"/>
</dbReference>
<evidence type="ECO:0000313" key="6">
    <source>
        <dbReference type="EMBL" id="ASJ72164.1"/>
    </source>
</evidence>
<dbReference type="InterPro" id="IPR017508">
    <property type="entry name" value="HipA_N1"/>
</dbReference>
<comment type="similarity">
    <text evidence="1">Belongs to the HipA Ser/Thr kinase family.</text>
</comment>
<dbReference type="NCBIfam" id="TIGR03071">
    <property type="entry name" value="couple_hipA"/>
    <property type="match status" value="1"/>
</dbReference>
<sequence length="435" mass="48341">MKSRSLCASINQAEVGTLREVDGLWSFQYSQAWLNNPLGYALSPSLPLATGPLLDGASQRPVQWYFDNLLPEEGQRTLLSADARLDSADAFGLLAFYGAESAGSVTLLPPDVGPQTVEHLRPLAEEALEARIRQLPKIPLTQSAIKRMSLAGAQHKLAIVMKDGELFEPAGATPSTHILKPDHPDVDYCHSVLNEWFVMRLAKRLGLDVPDVNYRYIPSPIFLIDRFDRAASSQGWQRLHAIDACQLLGLDRTFKYSQGSMESLSLLSEKCRSPAVSRTRLFSWLVFNVLVGNSDAHLKNLSFMVSHEGIQLAPFYDLLSVANYDTRAFDSNGWPTKTLLAWPILGVHHFSDVNRTLLLEAATALNLSKGTAQRLLEKLRNRITPEALTLYDEIASENARISKVQPDLSATLTGELRFLRSIIYTIINEMVTRLG</sequence>
<proteinExistence type="inferred from homology"/>
<gene>
    <name evidence="6" type="primary">hipA_2</name>
    <name evidence="6" type="ORF">IMCC3135_10350</name>
</gene>
<dbReference type="OrthoDB" id="9805913at2"/>
<organism evidence="6 7">
    <name type="scientific">Granulosicoccus antarcticus IMCC3135</name>
    <dbReference type="NCBI Taxonomy" id="1192854"/>
    <lineage>
        <taxon>Bacteria</taxon>
        <taxon>Pseudomonadati</taxon>
        <taxon>Pseudomonadota</taxon>
        <taxon>Gammaproteobacteria</taxon>
        <taxon>Chromatiales</taxon>
        <taxon>Granulosicoccaceae</taxon>
        <taxon>Granulosicoccus</taxon>
    </lineage>
</organism>
<dbReference type="InterPro" id="IPR012893">
    <property type="entry name" value="HipA-like_C"/>
</dbReference>
<dbReference type="KEGG" id="gai:IMCC3135_10350"/>
<dbReference type="Pfam" id="PF13657">
    <property type="entry name" value="Couple_hipA"/>
    <property type="match status" value="1"/>
</dbReference>
<name>A0A2Z2NYD7_9GAMM</name>
<dbReference type="Pfam" id="PF07804">
    <property type="entry name" value="HipA_C"/>
    <property type="match status" value="1"/>
</dbReference>
<dbReference type="EMBL" id="CP018632">
    <property type="protein sequence ID" value="ASJ72164.1"/>
    <property type="molecule type" value="Genomic_DNA"/>
</dbReference>
<evidence type="ECO:0000256" key="1">
    <source>
        <dbReference type="ARBA" id="ARBA00010164"/>
    </source>
</evidence>
<dbReference type="InterPro" id="IPR052028">
    <property type="entry name" value="HipA_Ser/Thr_kinase"/>
</dbReference>
<evidence type="ECO:0000256" key="2">
    <source>
        <dbReference type="ARBA" id="ARBA00022679"/>
    </source>
</evidence>
<accession>A0A2Z2NYD7</accession>
<dbReference type="EC" id="2.7.11.1" evidence="6"/>
<reference evidence="6 7" key="1">
    <citation type="submission" date="2016-12" db="EMBL/GenBank/DDBJ databases">
        <authorList>
            <person name="Song W.-J."/>
            <person name="Kurnit D.M."/>
        </authorList>
    </citation>
    <scope>NUCLEOTIDE SEQUENCE [LARGE SCALE GENOMIC DNA]</scope>
    <source>
        <strain evidence="6 7">IMCC3135</strain>
    </source>
</reference>
<evidence type="ECO:0000313" key="7">
    <source>
        <dbReference type="Proteomes" id="UP000250079"/>
    </source>
</evidence>
<dbReference type="AlphaFoldDB" id="A0A2Z2NYD7"/>
<evidence type="ECO:0000259" key="5">
    <source>
        <dbReference type="Pfam" id="PF13657"/>
    </source>
</evidence>
<protein>
    <submittedName>
        <fullName evidence="6">Serine/threonine-protein kinase HipA</fullName>
        <ecNumber evidence="6">2.7.11.1</ecNumber>
    </submittedName>
</protein>
<evidence type="ECO:0000259" key="4">
    <source>
        <dbReference type="Pfam" id="PF07804"/>
    </source>
</evidence>
<evidence type="ECO:0000256" key="3">
    <source>
        <dbReference type="ARBA" id="ARBA00022777"/>
    </source>
</evidence>
<dbReference type="Proteomes" id="UP000250079">
    <property type="component" value="Chromosome"/>
</dbReference>
<dbReference type="GO" id="GO:0005829">
    <property type="term" value="C:cytosol"/>
    <property type="evidence" value="ECO:0007669"/>
    <property type="project" value="TreeGrafter"/>
</dbReference>